<dbReference type="InterPro" id="IPR012349">
    <property type="entry name" value="Split_barrel_FMN-bd"/>
</dbReference>
<evidence type="ECO:0000313" key="2">
    <source>
        <dbReference type="Proteomes" id="UP000606172"/>
    </source>
</evidence>
<evidence type="ECO:0008006" key="3">
    <source>
        <dbReference type="Google" id="ProtNLM"/>
    </source>
</evidence>
<evidence type="ECO:0000313" key="1">
    <source>
        <dbReference type="EMBL" id="GII93767.1"/>
    </source>
</evidence>
<dbReference type="Proteomes" id="UP000606172">
    <property type="component" value="Unassembled WGS sequence"/>
</dbReference>
<comment type="caution">
    <text evidence="1">The sequence shown here is derived from an EMBL/GenBank/DDBJ whole genome shotgun (WGS) entry which is preliminary data.</text>
</comment>
<dbReference type="RefSeq" id="WP_204027398.1">
    <property type="nucleotide sequence ID" value="NZ_BOOW01000026.1"/>
</dbReference>
<dbReference type="Gene3D" id="2.30.110.10">
    <property type="entry name" value="Electron Transport, Fmn-binding Protein, Chain A"/>
    <property type="match status" value="1"/>
</dbReference>
<dbReference type="EMBL" id="BOOW01000026">
    <property type="protein sequence ID" value="GII93767.1"/>
    <property type="molecule type" value="Genomic_DNA"/>
</dbReference>
<sequence length="82" mass="9275">MEAEHGENEVRPRRSAWSANLLAAPDAVIAVRGRPLRVAARLLTGDERGRAFDRVLGVWPPYEHYAAVSGREPRVFRLEPRE</sequence>
<keyword evidence="2" id="KW-1185">Reference proteome</keyword>
<reference evidence="1" key="1">
    <citation type="submission" date="2021-01" db="EMBL/GenBank/DDBJ databases">
        <title>Whole genome shotgun sequence of Sinosporangium siamense NBRC 109515.</title>
        <authorList>
            <person name="Komaki H."/>
            <person name="Tamura T."/>
        </authorList>
    </citation>
    <scope>NUCLEOTIDE SEQUENCE</scope>
    <source>
        <strain evidence="1">NBRC 109515</strain>
    </source>
</reference>
<dbReference type="AlphaFoldDB" id="A0A919V8Z7"/>
<dbReference type="NCBIfam" id="TIGR00026">
    <property type="entry name" value="hi_GC_TIGR00026"/>
    <property type="match status" value="1"/>
</dbReference>
<dbReference type="Pfam" id="PF04075">
    <property type="entry name" value="F420H2_quin_red"/>
    <property type="match status" value="1"/>
</dbReference>
<proteinExistence type="predicted"/>
<dbReference type="GO" id="GO:0016491">
    <property type="term" value="F:oxidoreductase activity"/>
    <property type="evidence" value="ECO:0007669"/>
    <property type="project" value="InterPro"/>
</dbReference>
<dbReference type="InterPro" id="IPR004378">
    <property type="entry name" value="F420H2_quin_Rdtase"/>
</dbReference>
<name>A0A919V8Z7_9ACTN</name>
<protein>
    <recommendedName>
        <fullName evidence="3">DUF385 domain-containing protein</fullName>
    </recommendedName>
</protein>
<organism evidence="1 2">
    <name type="scientific">Sinosporangium siamense</name>
    <dbReference type="NCBI Taxonomy" id="1367973"/>
    <lineage>
        <taxon>Bacteria</taxon>
        <taxon>Bacillati</taxon>
        <taxon>Actinomycetota</taxon>
        <taxon>Actinomycetes</taxon>
        <taxon>Streptosporangiales</taxon>
        <taxon>Streptosporangiaceae</taxon>
        <taxon>Sinosporangium</taxon>
    </lineage>
</organism>
<accession>A0A919V8Z7</accession>
<gene>
    <name evidence="1" type="ORF">Ssi02_39980</name>
</gene>